<keyword evidence="4" id="KW-1185">Reference proteome</keyword>
<dbReference type="EMBL" id="FMUX01000014">
    <property type="protein sequence ID" value="SCY62838.1"/>
    <property type="molecule type" value="Genomic_DNA"/>
</dbReference>
<evidence type="ECO:0000313" key="4">
    <source>
        <dbReference type="Proteomes" id="UP000198870"/>
    </source>
</evidence>
<feature type="domain" description="Peptidase C14 caspase" evidence="2">
    <location>
        <begin position="442"/>
        <end position="616"/>
    </location>
</feature>
<sequence length="633" mass="70702">MYRQKSPDMFRVVQKEAAGADTIKKKRGGPLTWLWAQHANANRLESPVKRVLPALVVLFLFSACTQKRFAFEYEGEPVAAPRETAAAVCRVQVVPEGAGQPGFRVTAARHVPERVAKTRVEARGVTRWEIHGYEPDAQLILGGALSTVAGVVVTPVWCIKRLFSGWGDPEGEEAMRQRVFDSHLRSWLFMGYLWAPVDYEVLDRSRVYRDTGSLREEDGSDAVRVTVLDDQGRRVETTAFGGGHYRPDVTDTLLESRSLYISASCDGGADALSLDLLPWYRQRYDLTPKEASAFERLLPQQRPYLLTLPPELRADFLALSRQEQARFTEQLPLPAIGDRGAVEAALKTAAKGRPNSAASFDDDLPALLKASRPVQKKSRNWLFAMGIEAYDQTGPITYSRRSAEFFTRVAMKRLGVPSENVFLLTDDGLSEIPGLASRTFPATAASIKDQFRFLLREVAEGDRIYLYYSGHGLPSLTEGGAPYLLARDQAPDFIHTDSFFRVDALLESLARSRASETVVFLDSCFTGAADGSSAFGDSRAATRLVPKRIEIDDRRMAVLTAGTERQFSNMYPEKGHRLFSYFLMKELCHTHHTLESLFERVHDQTRRVSRARGGTQLQEPTLRGTGRLTLSVK</sequence>
<dbReference type="Gene3D" id="3.40.50.1460">
    <property type="match status" value="1"/>
</dbReference>
<dbReference type="InterPro" id="IPR011600">
    <property type="entry name" value="Pept_C14_caspase"/>
</dbReference>
<dbReference type="Pfam" id="PF00656">
    <property type="entry name" value="Peptidase_C14"/>
    <property type="match status" value="1"/>
</dbReference>
<dbReference type="Proteomes" id="UP000198870">
    <property type="component" value="Unassembled WGS sequence"/>
</dbReference>
<gene>
    <name evidence="3" type="ORF">SAMN05216233_11412</name>
</gene>
<dbReference type="GO" id="GO:0006508">
    <property type="term" value="P:proteolysis"/>
    <property type="evidence" value="ECO:0007669"/>
    <property type="project" value="InterPro"/>
</dbReference>
<proteinExistence type="predicted"/>
<dbReference type="STRING" id="419481.SAMN05216233_11412"/>
<dbReference type="GO" id="GO:0004197">
    <property type="term" value="F:cysteine-type endopeptidase activity"/>
    <property type="evidence" value="ECO:0007669"/>
    <property type="project" value="InterPro"/>
</dbReference>
<organism evidence="3 4">
    <name type="scientific">Desulfoluna spongiiphila</name>
    <dbReference type="NCBI Taxonomy" id="419481"/>
    <lineage>
        <taxon>Bacteria</taxon>
        <taxon>Pseudomonadati</taxon>
        <taxon>Thermodesulfobacteriota</taxon>
        <taxon>Desulfobacteria</taxon>
        <taxon>Desulfobacterales</taxon>
        <taxon>Desulfolunaceae</taxon>
        <taxon>Desulfoluna</taxon>
    </lineage>
</organism>
<dbReference type="AlphaFoldDB" id="A0A1G5HII6"/>
<evidence type="ECO:0000313" key="3">
    <source>
        <dbReference type="EMBL" id="SCY62838.1"/>
    </source>
</evidence>
<name>A0A1G5HII6_9BACT</name>
<feature type="region of interest" description="Disordered" evidence="1">
    <location>
        <begin position="609"/>
        <end position="633"/>
    </location>
</feature>
<accession>A0A1G5HII6</accession>
<evidence type="ECO:0000256" key="1">
    <source>
        <dbReference type="SAM" id="MobiDB-lite"/>
    </source>
</evidence>
<dbReference type="OrthoDB" id="9759662at2"/>
<reference evidence="3 4" key="1">
    <citation type="submission" date="2016-10" db="EMBL/GenBank/DDBJ databases">
        <authorList>
            <person name="de Groot N.N."/>
        </authorList>
    </citation>
    <scope>NUCLEOTIDE SEQUENCE [LARGE SCALE GENOMIC DNA]</scope>
    <source>
        <strain evidence="3 4">AA1</strain>
    </source>
</reference>
<evidence type="ECO:0000259" key="2">
    <source>
        <dbReference type="Pfam" id="PF00656"/>
    </source>
</evidence>
<protein>
    <submittedName>
        <fullName evidence="3">Caspase domain-containing protein</fullName>
    </submittedName>
</protein>